<evidence type="ECO:0000256" key="1">
    <source>
        <dbReference type="ARBA" id="ARBA00022491"/>
    </source>
</evidence>
<dbReference type="InterPro" id="IPR000843">
    <property type="entry name" value="HTH_LacI"/>
</dbReference>
<gene>
    <name evidence="6" type="ordered locus">RMDY18_04380</name>
</gene>
<dbReference type="Proteomes" id="UP000001883">
    <property type="component" value="Chromosome"/>
</dbReference>
<dbReference type="Gene3D" id="3.40.50.2300">
    <property type="match status" value="2"/>
</dbReference>
<dbReference type="SMART" id="SM00354">
    <property type="entry name" value="HTH_LACI"/>
    <property type="match status" value="1"/>
</dbReference>
<reference evidence="6 7" key="2">
    <citation type="journal article" date="2010" name="J Osaka Dent Univ">
        <title>Isolation and identification of Rothia mucilaginosa from persistent apical periodontitis lesions.</title>
        <authorList>
            <person name="Yamane K."/>
            <person name="Yoshida M."/>
            <person name="Fujihira T."/>
            <person name="Baba T."/>
            <person name="Tsuji N."/>
            <person name="Hayashi H."/>
            <person name="Sugimori C."/>
            <person name="Yamanaka T."/>
            <person name="Mashimo C."/>
            <person name="Nambu T."/>
            <person name="Kawai H."/>
            <person name="Fukushima H."/>
        </authorList>
    </citation>
    <scope>NUCLEOTIDE SEQUENCE [LARGE SCALE GENOMIC DNA]</scope>
    <source>
        <strain evidence="6 7">DY-18</strain>
    </source>
</reference>
<evidence type="ECO:0000256" key="4">
    <source>
        <dbReference type="ARBA" id="ARBA00023163"/>
    </source>
</evidence>
<dbReference type="PROSITE" id="PS00356">
    <property type="entry name" value="HTH_LACI_1"/>
    <property type="match status" value="1"/>
</dbReference>
<dbReference type="GO" id="GO:0000976">
    <property type="term" value="F:transcription cis-regulatory region binding"/>
    <property type="evidence" value="ECO:0007669"/>
    <property type="project" value="TreeGrafter"/>
</dbReference>
<keyword evidence="7" id="KW-1185">Reference proteome</keyword>
<dbReference type="HOGENOM" id="CLU_037628_6_0_11"/>
<dbReference type="InterPro" id="IPR046335">
    <property type="entry name" value="LacI/GalR-like_sensor"/>
</dbReference>
<dbReference type="Gene3D" id="1.10.260.40">
    <property type="entry name" value="lambda repressor-like DNA-binding domains"/>
    <property type="match status" value="1"/>
</dbReference>
<dbReference type="SUPFAM" id="SSF47413">
    <property type="entry name" value="lambda repressor-like DNA-binding domains"/>
    <property type="match status" value="1"/>
</dbReference>
<reference evidence="6 7" key="3">
    <citation type="journal article" date="2010" name="Sequencing">
        <title>Complete Genome Sequence of Rothia mucilaginosa DY-18: A Clinical Isolate with Dense Meshwork-Like Structures from a Persistent Apical Periodontitis Lesion.</title>
        <authorList>
            <person name="Yamane K."/>
            <person name="Nambu T."/>
            <person name="Yamanaka T."/>
            <person name="Mashimo C."/>
            <person name="Sugimori C."/>
            <person name="Leung K.-P."/>
            <person name="Fukushima H."/>
        </authorList>
    </citation>
    <scope>NUCLEOTIDE SEQUENCE [LARGE SCALE GENOMIC DNA]</scope>
    <source>
        <strain evidence="6 7">DY-18</strain>
    </source>
</reference>
<name>D2NRJ4_ROTMD</name>
<dbReference type="PROSITE" id="PS50932">
    <property type="entry name" value="HTH_LACI_2"/>
    <property type="match status" value="1"/>
</dbReference>
<protein>
    <submittedName>
        <fullName evidence="6">Transcriptional regulator</fullName>
    </submittedName>
</protein>
<dbReference type="KEGG" id="rmu:RMDY18_04380"/>
<keyword evidence="2" id="KW-0805">Transcription regulation</keyword>
<dbReference type="AlphaFoldDB" id="D2NRJ4"/>
<keyword evidence="3" id="KW-0238">DNA-binding</keyword>
<dbReference type="InterPro" id="IPR010982">
    <property type="entry name" value="Lambda_DNA-bd_dom_sf"/>
</dbReference>
<dbReference type="InterPro" id="IPR028082">
    <property type="entry name" value="Peripla_BP_I"/>
</dbReference>
<feature type="domain" description="HTH lacI-type" evidence="5">
    <location>
        <begin position="30"/>
        <end position="84"/>
    </location>
</feature>
<dbReference type="PANTHER" id="PTHR30146">
    <property type="entry name" value="LACI-RELATED TRANSCRIPTIONAL REPRESSOR"/>
    <property type="match status" value="1"/>
</dbReference>
<dbReference type="STRING" id="680646.RMDY18_04380"/>
<dbReference type="GO" id="GO:0003700">
    <property type="term" value="F:DNA-binding transcription factor activity"/>
    <property type="evidence" value="ECO:0007669"/>
    <property type="project" value="TreeGrafter"/>
</dbReference>
<keyword evidence="4" id="KW-0804">Transcription</keyword>
<accession>D2NRJ4</accession>
<dbReference type="CDD" id="cd06291">
    <property type="entry name" value="PBP1_Qymf-like"/>
    <property type="match status" value="1"/>
</dbReference>
<dbReference type="CDD" id="cd01392">
    <property type="entry name" value="HTH_LacI"/>
    <property type="match status" value="1"/>
</dbReference>
<keyword evidence="1" id="KW-0678">Repressor</keyword>
<reference evidence="7" key="1">
    <citation type="submission" date="2009-07" db="EMBL/GenBank/DDBJ databases">
        <title>Complete genome sequence of Rothia mucilaginosa DJ.</title>
        <authorList>
            <person name="Yamane K."/>
            <person name="Nambu T."/>
            <person name="Mashimo C."/>
            <person name="Sugimori C."/>
            <person name="Yamanaka T."/>
            <person name="Leung K."/>
            <person name="Fukushima H."/>
        </authorList>
    </citation>
    <scope>NUCLEOTIDE SEQUENCE [LARGE SCALE GENOMIC DNA]</scope>
    <source>
        <strain evidence="7">DY-18</strain>
    </source>
</reference>
<organism evidence="6 7">
    <name type="scientific">Rothia mucilaginosa (strain DY-18)</name>
    <name type="common">Stomatococcus mucilaginosus</name>
    <dbReference type="NCBI Taxonomy" id="680646"/>
    <lineage>
        <taxon>Bacteria</taxon>
        <taxon>Bacillati</taxon>
        <taxon>Actinomycetota</taxon>
        <taxon>Actinomycetes</taxon>
        <taxon>Micrococcales</taxon>
        <taxon>Micrococcaceae</taxon>
        <taxon>Rothia</taxon>
    </lineage>
</organism>
<sequence length="384" mass="42508">MKCLCGMRSGYSREICQSFSIPKGAPVAKPKLSDVAALAGVSPTTVSRVLNNRGYLSENTRTKVHEAMRELGYRPNAIARSLQGQRSQMVGLIFPTVANPFYGEMVYRLESYLAEEGYRVILCNSDDHPEQEKRYLEMLFSNQVDGIISGAHSDALVNIPHAQAPLVTVDRLESGFYPNVRSDNYGGARAATEHLIATGAQNIVHVTSTLGEHNERQRGYREAMLEAGLMPEFLELGFRPSLGIKREVLYRYLDERADSPEPVDAVFASNDNYAALALGWARARAIRVPEDFQVIGYDGTQSVQLLMPELATVVQPIEGMAERTAQRLLELIELQQEDSSEKTTPPIPQPEDVLPVELHLGATVRSIPNLDQIQPDTSAPDELQ</sequence>
<dbReference type="Pfam" id="PF13377">
    <property type="entry name" value="Peripla_BP_3"/>
    <property type="match status" value="1"/>
</dbReference>
<evidence type="ECO:0000313" key="7">
    <source>
        <dbReference type="Proteomes" id="UP000001883"/>
    </source>
</evidence>
<dbReference type="EMBL" id="AP011540">
    <property type="protein sequence ID" value="BAI64270.1"/>
    <property type="molecule type" value="Genomic_DNA"/>
</dbReference>
<dbReference type="PANTHER" id="PTHR30146:SF95">
    <property type="entry name" value="RIBOSE OPERON REPRESSOR"/>
    <property type="match status" value="1"/>
</dbReference>
<proteinExistence type="predicted"/>
<dbReference type="eggNOG" id="COG1609">
    <property type="taxonomic scope" value="Bacteria"/>
</dbReference>
<dbReference type="SUPFAM" id="SSF53822">
    <property type="entry name" value="Periplasmic binding protein-like I"/>
    <property type="match status" value="1"/>
</dbReference>
<evidence type="ECO:0000259" key="5">
    <source>
        <dbReference type="PROSITE" id="PS50932"/>
    </source>
</evidence>
<evidence type="ECO:0000313" key="6">
    <source>
        <dbReference type="EMBL" id="BAI64270.1"/>
    </source>
</evidence>
<evidence type="ECO:0000256" key="3">
    <source>
        <dbReference type="ARBA" id="ARBA00023125"/>
    </source>
</evidence>
<evidence type="ECO:0000256" key="2">
    <source>
        <dbReference type="ARBA" id="ARBA00023015"/>
    </source>
</evidence>
<dbReference type="Pfam" id="PF00356">
    <property type="entry name" value="LacI"/>
    <property type="match status" value="1"/>
</dbReference>